<organism evidence="1 2">
    <name type="scientific">Streptomyces paromomycinus</name>
    <name type="common">Streptomyces rimosus subsp. paromomycinus</name>
    <dbReference type="NCBI Taxonomy" id="92743"/>
    <lineage>
        <taxon>Bacteria</taxon>
        <taxon>Bacillati</taxon>
        <taxon>Actinomycetota</taxon>
        <taxon>Actinomycetes</taxon>
        <taxon>Kitasatosporales</taxon>
        <taxon>Streptomycetaceae</taxon>
        <taxon>Streptomyces</taxon>
    </lineage>
</organism>
<dbReference type="EMBL" id="BHZD01000001">
    <property type="protein sequence ID" value="GCD42796.1"/>
    <property type="molecule type" value="Genomic_DNA"/>
</dbReference>
<gene>
    <name evidence="1" type="ORF">GKJPGBOP_02470</name>
</gene>
<keyword evidence="2" id="KW-1185">Reference proteome</keyword>
<evidence type="ECO:0000313" key="1">
    <source>
        <dbReference type="EMBL" id="GCD42796.1"/>
    </source>
</evidence>
<name>A0A401W0I0_STREY</name>
<dbReference type="RefSeq" id="WP_218039990.1">
    <property type="nucleotide sequence ID" value="NZ_BHZD01000001.1"/>
</dbReference>
<evidence type="ECO:0000313" key="2">
    <source>
        <dbReference type="Proteomes" id="UP000286746"/>
    </source>
</evidence>
<comment type="caution">
    <text evidence="1">The sequence shown here is derived from an EMBL/GenBank/DDBJ whole genome shotgun (WGS) entry which is preliminary data.</text>
</comment>
<reference evidence="1 2" key="1">
    <citation type="submission" date="2018-11" db="EMBL/GenBank/DDBJ databases">
        <title>Whole genome sequence of Streptomyces paromomycinus NBRC 15454(T).</title>
        <authorList>
            <person name="Komaki H."/>
            <person name="Tamura T."/>
        </authorList>
    </citation>
    <scope>NUCLEOTIDE SEQUENCE [LARGE SCALE GENOMIC DNA]</scope>
    <source>
        <strain evidence="1 2">NBRC 15454</strain>
    </source>
</reference>
<dbReference type="Proteomes" id="UP000286746">
    <property type="component" value="Unassembled WGS sequence"/>
</dbReference>
<sequence>MGSEPLPAHGIRPDIGDLDVVARGAAWKRAAGLGDPVPAPLGYVDHVLFFSGDIEVLNGWFEYDVDELIEEADVFCGLNFSPLIRVLEWKTQLARKKDRADIEAIHRYLRTHP</sequence>
<dbReference type="AlphaFoldDB" id="A0A401W0I0"/>
<protein>
    <submittedName>
        <fullName evidence="1">Uncharacterized protein</fullName>
    </submittedName>
</protein>
<proteinExistence type="predicted"/>
<accession>A0A401W0I0</accession>